<keyword evidence="12" id="KW-1185">Reference proteome</keyword>
<feature type="transmembrane region" description="Helical" evidence="9">
    <location>
        <begin position="494"/>
        <end position="515"/>
    </location>
</feature>
<dbReference type="InterPro" id="IPR005829">
    <property type="entry name" value="Sugar_transporter_CS"/>
</dbReference>
<feature type="transmembrane region" description="Helical" evidence="9">
    <location>
        <begin position="209"/>
        <end position="228"/>
    </location>
</feature>
<feature type="region of interest" description="Disordered" evidence="8">
    <location>
        <begin position="1"/>
        <end position="34"/>
    </location>
</feature>
<dbReference type="Gene3D" id="1.20.1250.20">
    <property type="entry name" value="MFS general substrate transporter like domains"/>
    <property type="match status" value="1"/>
</dbReference>
<dbReference type="InterPro" id="IPR003663">
    <property type="entry name" value="Sugar/inositol_transpt"/>
</dbReference>
<organism evidence="11 12">
    <name type="scientific">Acrodontium crateriforme</name>
    <dbReference type="NCBI Taxonomy" id="150365"/>
    <lineage>
        <taxon>Eukaryota</taxon>
        <taxon>Fungi</taxon>
        <taxon>Dikarya</taxon>
        <taxon>Ascomycota</taxon>
        <taxon>Pezizomycotina</taxon>
        <taxon>Dothideomycetes</taxon>
        <taxon>Dothideomycetidae</taxon>
        <taxon>Mycosphaerellales</taxon>
        <taxon>Teratosphaeriaceae</taxon>
        <taxon>Acrodontium</taxon>
    </lineage>
</organism>
<dbReference type="EMBL" id="CP138589">
    <property type="protein sequence ID" value="WPH03326.1"/>
    <property type="molecule type" value="Genomic_DNA"/>
</dbReference>
<accession>A0AAQ3MB52</accession>
<dbReference type="InterPro" id="IPR050360">
    <property type="entry name" value="MFS_Sugar_Transporters"/>
</dbReference>
<feature type="transmembrane region" description="Helical" evidence="9">
    <location>
        <begin position="175"/>
        <end position="197"/>
    </location>
</feature>
<feature type="domain" description="Major facilitator superfamily (MFS) profile" evidence="10">
    <location>
        <begin position="74"/>
        <end position="521"/>
    </location>
</feature>
<evidence type="ECO:0000256" key="3">
    <source>
        <dbReference type="ARBA" id="ARBA00022448"/>
    </source>
</evidence>
<evidence type="ECO:0000313" key="11">
    <source>
        <dbReference type="EMBL" id="WPH03326.1"/>
    </source>
</evidence>
<evidence type="ECO:0000256" key="6">
    <source>
        <dbReference type="ARBA" id="ARBA00023136"/>
    </source>
</evidence>
<dbReference type="InterPro" id="IPR005828">
    <property type="entry name" value="MFS_sugar_transport-like"/>
</dbReference>
<dbReference type="FunFam" id="1.20.1250.20:FF:000149">
    <property type="entry name" value="MFS transporter, SP family, general alpha glucoside:H+ symporter"/>
    <property type="match status" value="1"/>
</dbReference>
<evidence type="ECO:0000256" key="1">
    <source>
        <dbReference type="ARBA" id="ARBA00004141"/>
    </source>
</evidence>
<proteinExistence type="inferred from homology"/>
<dbReference type="Proteomes" id="UP001303373">
    <property type="component" value="Chromosome 10"/>
</dbReference>
<evidence type="ECO:0000259" key="10">
    <source>
        <dbReference type="PROSITE" id="PS50850"/>
    </source>
</evidence>
<dbReference type="PROSITE" id="PS00217">
    <property type="entry name" value="SUGAR_TRANSPORT_2"/>
    <property type="match status" value="1"/>
</dbReference>
<feature type="transmembrane region" description="Helical" evidence="9">
    <location>
        <begin position="396"/>
        <end position="417"/>
    </location>
</feature>
<dbReference type="Pfam" id="PF00083">
    <property type="entry name" value="Sugar_tr"/>
    <property type="match status" value="1"/>
</dbReference>
<evidence type="ECO:0000256" key="4">
    <source>
        <dbReference type="ARBA" id="ARBA00022692"/>
    </source>
</evidence>
<evidence type="ECO:0000256" key="7">
    <source>
        <dbReference type="RuleBase" id="RU003346"/>
    </source>
</evidence>
<dbReference type="PROSITE" id="PS50850">
    <property type="entry name" value="MFS"/>
    <property type="match status" value="1"/>
</dbReference>
<dbReference type="NCBIfam" id="TIGR00879">
    <property type="entry name" value="SP"/>
    <property type="match status" value="1"/>
</dbReference>
<feature type="transmembrane region" description="Helical" evidence="9">
    <location>
        <begin position="150"/>
        <end position="169"/>
    </location>
</feature>
<protein>
    <recommendedName>
        <fullName evidence="10">Major facilitator superfamily (MFS) profile domain-containing protein</fullName>
    </recommendedName>
</protein>
<dbReference type="InterPro" id="IPR036259">
    <property type="entry name" value="MFS_trans_sf"/>
</dbReference>
<reference evidence="11 12" key="1">
    <citation type="submission" date="2023-11" db="EMBL/GenBank/DDBJ databases">
        <title>An acidophilic fungus is an integral part of prey digestion in a carnivorous sundew plant.</title>
        <authorList>
            <person name="Tsai I.J."/>
        </authorList>
    </citation>
    <scope>NUCLEOTIDE SEQUENCE [LARGE SCALE GENOMIC DNA]</scope>
    <source>
        <strain evidence="11">169a</strain>
    </source>
</reference>
<keyword evidence="5 9" id="KW-1133">Transmembrane helix</keyword>
<dbReference type="PANTHER" id="PTHR48022">
    <property type="entry name" value="PLASTIDIC GLUCOSE TRANSPORTER 4"/>
    <property type="match status" value="1"/>
</dbReference>
<evidence type="ECO:0000256" key="2">
    <source>
        <dbReference type="ARBA" id="ARBA00010992"/>
    </source>
</evidence>
<dbReference type="InterPro" id="IPR020846">
    <property type="entry name" value="MFS_dom"/>
</dbReference>
<comment type="similarity">
    <text evidence="2 7">Belongs to the major facilitator superfamily. Sugar transporter (TC 2.A.1.1) family.</text>
</comment>
<dbReference type="GO" id="GO:0016020">
    <property type="term" value="C:membrane"/>
    <property type="evidence" value="ECO:0007669"/>
    <property type="project" value="UniProtKB-SubCell"/>
</dbReference>
<name>A0AAQ3MB52_9PEZI</name>
<evidence type="ECO:0000256" key="9">
    <source>
        <dbReference type="SAM" id="Phobius"/>
    </source>
</evidence>
<dbReference type="SUPFAM" id="SSF103473">
    <property type="entry name" value="MFS general substrate transporter"/>
    <property type="match status" value="1"/>
</dbReference>
<keyword evidence="6 9" id="KW-0472">Membrane</keyword>
<evidence type="ECO:0000256" key="5">
    <source>
        <dbReference type="ARBA" id="ARBA00022989"/>
    </source>
</evidence>
<gene>
    <name evidence="11" type="ORF">R9X50_00620300</name>
</gene>
<dbReference type="GO" id="GO:0005351">
    <property type="term" value="F:carbohydrate:proton symporter activity"/>
    <property type="evidence" value="ECO:0007669"/>
    <property type="project" value="TreeGrafter"/>
</dbReference>
<dbReference type="AlphaFoldDB" id="A0AAQ3MB52"/>
<evidence type="ECO:0000313" key="12">
    <source>
        <dbReference type="Proteomes" id="UP001303373"/>
    </source>
</evidence>
<sequence>MTRQRSVDMAGNTTNNPAKDAVESHDGPLHFPGAELRNTESMNMTILNAKAATDKEHKMTLMQGIRLYPKAIGWSLLISTCIAMEGYDVCLINNFYGFPPFNRKYGVLGDDGKYQIPARWQAGLSNGANVGEIIGLFINGFVSERFGYRYTVVACLFMVAAFTAIFFTAQNVQTLLVGEILCGIPWGVFQTLTITYASEVCPVALRGYLTTYVNLCWGLGQLIGIGVIKAMFQRDDEWSYRIPYALQWMWPPFLIVGILLAPESPWWLVRKGRLEEAKKALLRLTSLNRETDFDADETISMMVHTTALEEKITSGASYWDCFKGTDLRRTEIVCMVWAIQNLSGNAFSNYSTYFLEQAGVAPSTSYSFAMGQYAINMVGVFGAWGLMTAGVGRRSLYFYGLCGLCSMLFIMGFLGLVPESHKAEAGLATGSMMIVWALFYQLTVGTVCYSLVAELSTRRLQIKTVVLGRNLYNIVGIITSVLTPYMLNPTAWNWGNFTGFFWAGLAFCCIVYTYFRVPEPRGRTFAELDLLFERKVSARNFAKTEVDVFDETVSDSVYNQYKTGLSAIHSEKANFES</sequence>
<feature type="transmembrane region" description="Helical" evidence="9">
    <location>
        <begin position="429"/>
        <end position="451"/>
    </location>
</feature>
<evidence type="ECO:0000256" key="8">
    <source>
        <dbReference type="SAM" id="MobiDB-lite"/>
    </source>
</evidence>
<feature type="transmembrane region" description="Helical" evidence="9">
    <location>
        <begin position="248"/>
        <end position="269"/>
    </location>
</feature>
<feature type="transmembrane region" description="Helical" evidence="9">
    <location>
        <begin position="471"/>
        <end position="488"/>
    </location>
</feature>
<dbReference type="PANTHER" id="PTHR48022:SF56">
    <property type="entry name" value="MAJOR FACILITATOR SUPERFAMILY (MFS) PROFILE DOMAIN-CONTAINING PROTEIN-RELATED"/>
    <property type="match status" value="1"/>
</dbReference>
<keyword evidence="3 7" id="KW-0813">Transport</keyword>
<keyword evidence="4 9" id="KW-0812">Transmembrane</keyword>
<comment type="subcellular location">
    <subcellularLocation>
        <location evidence="1">Membrane</location>
        <topology evidence="1">Multi-pass membrane protein</topology>
    </subcellularLocation>
</comment>